<dbReference type="Pfam" id="PF18941">
    <property type="entry name" value="DUF5688"/>
    <property type="match status" value="1"/>
</dbReference>
<reference evidence="2 3" key="1">
    <citation type="submission" date="2023-05" db="EMBL/GenBank/DDBJ databases">
        <title>[ruminococcus] sp. nov., isolated from a pig farm feces dump.</title>
        <authorList>
            <person name="Chang Y.-H."/>
        </authorList>
    </citation>
    <scope>NUCLEOTIDE SEQUENCE [LARGE SCALE GENOMIC DNA]</scope>
    <source>
        <strain evidence="2 3">YH-rum2234</strain>
    </source>
</reference>
<feature type="compositionally biased region" description="Basic and acidic residues" evidence="1">
    <location>
        <begin position="302"/>
        <end position="339"/>
    </location>
</feature>
<gene>
    <name evidence="2" type="ORF">QJ036_12475</name>
</gene>
<name>A0AAP4EY80_9FIRM</name>
<dbReference type="EMBL" id="JASGBQ010000029">
    <property type="protein sequence ID" value="MDI9243264.1"/>
    <property type="molecule type" value="Genomic_DNA"/>
</dbReference>
<dbReference type="AlphaFoldDB" id="A0AAP4EY80"/>
<accession>A0AAP4EY80</accession>
<dbReference type="InterPro" id="IPR043743">
    <property type="entry name" value="DUF5688"/>
</dbReference>
<evidence type="ECO:0000256" key="1">
    <source>
        <dbReference type="SAM" id="MobiDB-lite"/>
    </source>
</evidence>
<comment type="caution">
    <text evidence="2">The sequence shown here is derived from an EMBL/GenBank/DDBJ whole genome shotgun (WGS) entry which is preliminary data.</text>
</comment>
<dbReference type="Proteomes" id="UP001300383">
    <property type="component" value="Unassembled WGS sequence"/>
</dbReference>
<sequence length="350" mass="39606">MDYREFVDQVTKDLKEVLSDEFQAATVTARQVDKLQGESYYGICVQPEGSNIGVTMNVQGSYEKYQRGASYNEAVHEIVGLIEDGMRNHPNVRMSELMDYDSMKSKLMVQVVPTKGNEEMLSGIPHKEQEDMSLVYRFVFDSNKNGMASTVVTNQILQQYDITADQLHADAMTNAPENFPARIRSMQEVLSEMMGIEPDMLPDEGGMFVATCNSGMNGAGCIFYPNFMEEAAEKLNGDFFILPSSTHEVILLPDNGAMDYRELESMVRQINETEVQPQDRLSDSVYHYDSRDKVFEKAQRFDERMQAKKAEKEHPKEKESLKARLDAKKKEAVNLEGGKKASHKAQTAEL</sequence>
<evidence type="ECO:0000313" key="2">
    <source>
        <dbReference type="EMBL" id="MDI9243264.1"/>
    </source>
</evidence>
<feature type="region of interest" description="Disordered" evidence="1">
    <location>
        <begin position="302"/>
        <end position="350"/>
    </location>
</feature>
<protein>
    <submittedName>
        <fullName evidence="2">DUF5688 family protein</fullName>
    </submittedName>
</protein>
<evidence type="ECO:0000313" key="3">
    <source>
        <dbReference type="Proteomes" id="UP001300383"/>
    </source>
</evidence>
<organism evidence="2 3">
    <name type="scientific">Fusibacillus kribbianus</name>
    <dbReference type="NCBI Taxonomy" id="3044208"/>
    <lineage>
        <taxon>Bacteria</taxon>
        <taxon>Bacillati</taxon>
        <taxon>Bacillota</taxon>
        <taxon>Clostridia</taxon>
        <taxon>Lachnospirales</taxon>
        <taxon>Lachnospiraceae</taxon>
        <taxon>Fusibacillus</taxon>
    </lineage>
</organism>
<dbReference type="RefSeq" id="WP_283231690.1">
    <property type="nucleotide sequence ID" value="NZ_JASGBQ010000029.1"/>
</dbReference>
<proteinExistence type="predicted"/>
<keyword evidence="3" id="KW-1185">Reference proteome</keyword>